<accession>A0A147KIQ3</accession>
<sequence>MRLTKLGHSCVRLEKNGRTLVIDPGGLTPQPDALHGAEAVLITHEHFDHLDPDRLHAAAADPDLTVHTCPGAARHLTGLGDRLHVVRNGDTFTTAGFTITAAGEHHQHNLPDTPPTDNVGFLIDNEVFHPGDAWTTTDAPTVLPALQAPWATAADLVAYLRRPGVRRAYPVHDGLLNTDGLAVYDRILAGEAQRRGADIRRLHPGQSVDL</sequence>
<dbReference type="OrthoDB" id="3190691at2"/>
<comment type="caution">
    <text evidence="1">The sequence shown here is derived from an EMBL/GenBank/DDBJ whole genome shotgun (WGS) entry which is preliminary data.</text>
</comment>
<dbReference type="EMBL" id="LGEM01000036">
    <property type="protein sequence ID" value="KUP97158.1"/>
    <property type="molecule type" value="Genomic_DNA"/>
</dbReference>
<dbReference type="PANTHER" id="PTHR43546">
    <property type="entry name" value="UPF0173 METAL-DEPENDENT HYDROLASE MJ1163-RELATED"/>
    <property type="match status" value="1"/>
</dbReference>
<keyword evidence="2" id="KW-1185">Reference proteome</keyword>
<protein>
    <submittedName>
        <fullName evidence="1">Beta-lactamase</fullName>
    </submittedName>
</protein>
<proteinExistence type="predicted"/>
<dbReference type="SUPFAM" id="SSF56281">
    <property type="entry name" value="Metallo-hydrolase/oxidoreductase"/>
    <property type="match status" value="1"/>
</dbReference>
<dbReference type="RefSeq" id="WP_068755650.1">
    <property type="nucleotide sequence ID" value="NZ_KQ950181.1"/>
</dbReference>
<dbReference type="AlphaFoldDB" id="A0A147KIQ3"/>
<dbReference type="Proteomes" id="UP000074382">
    <property type="component" value="Unassembled WGS sequence"/>
</dbReference>
<dbReference type="InterPro" id="IPR050114">
    <property type="entry name" value="UPF0173_UPF0282_UlaG_hydrolase"/>
</dbReference>
<dbReference type="PATRIC" id="fig|665004.4.peg.2088"/>
<dbReference type="Pfam" id="PF13483">
    <property type="entry name" value="Lactamase_B_3"/>
    <property type="match status" value="1"/>
</dbReference>
<dbReference type="InterPro" id="IPR036866">
    <property type="entry name" value="RibonucZ/Hydroxyglut_hydro"/>
</dbReference>
<dbReference type="Gene3D" id="3.60.15.10">
    <property type="entry name" value="Ribonuclease Z/Hydroxyacylglutathione hydrolase-like"/>
    <property type="match status" value="1"/>
</dbReference>
<name>A0A147KIQ3_THECS</name>
<evidence type="ECO:0000313" key="1">
    <source>
        <dbReference type="EMBL" id="KUP97158.1"/>
    </source>
</evidence>
<dbReference type="PANTHER" id="PTHR43546:SF3">
    <property type="entry name" value="UPF0173 METAL-DEPENDENT HYDROLASE MJ1163"/>
    <property type="match status" value="1"/>
</dbReference>
<organism evidence="1 2">
    <name type="scientific">Thermobifida cellulosilytica TB100</name>
    <dbReference type="NCBI Taxonomy" id="665004"/>
    <lineage>
        <taxon>Bacteria</taxon>
        <taxon>Bacillati</taxon>
        <taxon>Actinomycetota</taxon>
        <taxon>Actinomycetes</taxon>
        <taxon>Streptosporangiales</taxon>
        <taxon>Nocardiopsidaceae</taxon>
        <taxon>Thermobifida</taxon>
    </lineage>
</organism>
<dbReference type="STRING" id="665004.AC529_08350"/>
<evidence type="ECO:0000313" key="2">
    <source>
        <dbReference type="Proteomes" id="UP000074382"/>
    </source>
</evidence>
<reference evidence="2" key="1">
    <citation type="journal article" date="2017" name="Acta Aliment.">
        <title>Plant polysaccharide degrading enzyme system of Thermpbifida cellulosilytica TB100 revealed by de novo genome project data.</title>
        <authorList>
            <person name="Toth A."/>
            <person name="Baka E."/>
            <person name="Luzics S."/>
            <person name="Bata-Vidacs I."/>
            <person name="Nagy I."/>
            <person name="Balint B."/>
            <person name="Herceg R."/>
            <person name="Olasz F."/>
            <person name="Wilk T."/>
            <person name="Nagy T."/>
            <person name="Kriszt B."/>
            <person name="Nagy I."/>
            <person name="Kukolya J."/>
        </authorList>
    </citation>
    <scope>NUCLEOTIDE SEQUENCE [LARGE SCALE GENOMIC DNA]</scope>
    <source>
        <strain evidence="2">TB100</strain>
    </source>
</reference>
<gene>
    <name evidence="1" type="ORF">AC529_08350</name>
</gene>